<accession>A0ACB8YB49</accession>
<organism evidence="1 2">
    <name type="scientific">Smallanthus sonchifolius</name>
    <dbReference type="NCBI Taxonomy" id="185202"/>
    <lineage>
        <taxon>Eukaryota</taxon>
        <taxon>Viridiplantae</taxon>
        <taxon>Streptophyta</taxon>
        <taxon>Embryophyta</taxon>
        <taxon>Tracheophyta</taxon>
        <taxon>Spermatophyta</taxon>
        <taxon>Magnoliopsida</taxon>
        <taxon>eudicotyledons</taxon>
        <taxon>Gunneridae</taxon>
        <taxon>Pentapetalae</taxon>
        <taxon>asterids</taxon>
        <taxon>campanulids</taxon>
        <taxon>Asterales</taxon>
        <taxon>Asteraceae</taxon>
        <taxon>Asteroideae</taxon>
        <taxon>Heliantheae alliance</taxon>
        <taxon>Millerieae</taxon>
        <taxon>Smallanthus</taxon>
    </lineage>
</organism>
<dbReference type="EMBL" id="CM042045">
    <property type="protein sequence ID" value="KAI3682914.1"/>
    <property type="molecule type" value="Genomic_DNA"/>
</dbReference>
<name>A0ACB8YB49_9ASTR</name>
<evidence type="ECO:0000313" key="2">
    <source>
        <dbReference type="Proteomes" id="UP001056120"/>
    </source>
</evidence>
<proteinExistence type="predicted"/>
<gene>
    <name evidence="1" type="ORF">L1987_83291</name>
</gene>
<reference evidence="1 2" key="2">
    <citation type="journal article" date="2022" name="Mol. Ecol. Resour.">
        <title>The genomes of chicory, endive, great burdock and yacon provide insights into Asteraceae paleo-polyploidization history and plant inulin production.</title>
        <authorList>
            <person name="Fan W."/>
            <person name="Wang S."/>
            <person name="Wang H."/>
            <person name="Wang A."/>
            <person name="Jiang F."/>
            <person name="Liu H."/>
            <person name="Zhao H."/>
            <person name="Xu D."/>
            <person name="Zhang Y."/>
        </authorList>
    </citation>
    <scope>NUCLEOTIDE SEQUENCE [LARGE SCALE GENOMIC DNA]</scope>
    <source>
        <strain evidence="2">cv. Yunnan</strain>
        <tissue evidence="1">Leaves</tissue>
    </source>
</reference>
<protein>
    <submittedName>
        <fullName evidence="1">Uncharacterized protein</fullName>
    </submittedName>
</protein>
<evidence type="ECO:0000313" key="1">
    <source>
        <dbReference type="EMBL" id="KAI3682914.1"/>
    </source>
</evidence>
<comment type="caution">
    <text evidence="1">The sequence shown here is derived from an EMBL/GenBank/DDBJ whole genome shotgun (WGS) entry which is preliminary data.</text>
</comment>
<dbReference type="Proteomes" id="UP001056120">
    <property type="component" value="Linkage Group LG28"/>
</dbReference>
<keyword evidence="2" id="KW-1185">Reference proteome</keyword>
<sequence length="129" mass="14832">MKLLNHEMGNLSVQEYTDKFKVLAQLMPQKISLGLILSQFVQGLAPQSGERIEDERSECRRRMREKVKKGELEEHGKGNFHCARDVTITMREGVGHSVKIRTYQSNLPKVGVQPQTTEELWTHEAELRS</sequence>
<reference evidence="2" key="1">
    <citation type="journal article" date="2022" name="Mol. Ecol. Resour.">
        <title>The genomes of chicory, endive, great burdock and yacon provide insights into Asteraceae palaeo-polyploidization history and plant inulin production.</title>
        <authorList>
            <person name="Fan W."/>
            <person name="Wang S."/>
            <person name="Wang H."/>
            <person name="Wang A."/>
            <person name="Jiang F."/>
            <person name="Liu H."/>
            <person name="Zhao H."/>
            <person name="Xu D."/>
            <person name="Zhang Y."/>
        </authorList>
    </citation>
    <scope>NUCLEOTIDE SEQUENCE [LARGE SCALE GENOMIC DNA]</scope>
    <source>
        <strain evidence="2">cv. Yunnan</strain>
    </source>
</reference>